<evidence type="ECO:0000313" key="3">
    <source>
        <dbReference type="Proteomes" id="UP000251994"/>
    </source>
</evidence>
<sequence>MKKIIAIAALATAVSTCAHAANTFDSTLTGTPSQQNLTTHTVSFNVNTAYIPLTFTDVQQTSATDLTQTGAANRVLVSSQFSAKAGHQYHVGAVTVNGANDNQTLTASFSADTTTPSSPATKNYAHITDEANVYILLTQDSGDGLVAGSTNATYTVTDYTA</sequence>
<feature type="signal peptide" evidence="1">
    <location>
        <begin position="1"/>
        <end position="20"/>
    </location>
</feature>
<feature type="chain" id="PRO_5031343665" description="Fimbrial protein" evidence="1">
    <location>
        <begin position="21"/>
        <end position="161"/>
    </location>
</feature>
<accession>A0A7U6BHZ5</accession>
<name>A0A7U6BHZ5_SALER</name>
<protein>
    <recommendedName>
        <fullName evidence="4">Fimbrial protein</fullName>
    </recommendedName>
</protein>
<evidence type="ECO:0000313" key="2">
    <source>
        <dbReference type="EMBL" id="AXD70269.1"/>
    </source>
</evidence>
<keyword evidence="1" id="KW-0732">Signal</keyword>
<proteinExistence type="predicted"/>
<evidence type="ECO:0000256" key="1">
    <source>
        <dbReference type="SAM" id="SignalP"/>
    </source>
</evidence>
<evidence type="ECO:0008006" key="4">
    <source>
        <dbReference type="Google" id="ProtNLM"/>
    </source>
</evidence>
<reference evidence="2 3" key="1">
    <citation type="submission" date="2018-06" db="EMBL/GenBank/DDBJ databases">
        <title>Completed Genome Sequences of 32 Strains from Various Serotypes of Salmonella enterica.</title>
        <authorList>
            <person name="Nash J.H.E."/>
            <person name="Robertson J."/>
            <person name="Bessonov K."/>
        </authorList>
    </citation>
    <scope>NUCLEOTIDE SEQUENCE [LARGE SCALE GENOMIC DNA]</scope>
    <source>
        <strain evidence="2 3">SA20021456</strain>
    </source>
</reference>
<organism evidence="2 3">
    <name type="scientific">Salmonella enterica</name>
    <name type="common">Salmonella choleraesuis</name>
    <dbReference type="NCBI Taxonomy" id="28901"/>
    <lineage>
        <taxon>Bacteria</taxon>
        <taxon>Pseudomonadati</taxon>
        <taxon>Pseudomonadota</taxon>
        <taxon>Gammaproteobacteria</taxon>
        <taxon>Enterobacterales</taxon>
        <taxon>Enterobacteriaceae</taxon>
        <taxon>Salmonella</taxon>
    </lineage>
</organism>
<dbReference type="EMBL" id="CP030219">
    <property type="protein sequence ID" value="AXD70269.1"/>
    <property type="molecule type" value="Genomic_DNA"/>
</dbReference>
<dbReference type="AlphaFoldDB" id="A0A7U6BHZ5"/>
<dbReference type="RefSeq" id="WP_154807348.1">
    <property type="nucleotide sequence ID" value="NZ_CP030219.1"/>
</dbReference>
<gene>
    <name evidence="2" type="ORF">CHC34_04380</name>
</gene>
<dbReference type="Proteomes" id="UP000251994">
    <property type="component" value="Chromosome"/>
</dbReference>